<proteinExistence type="inferred from homology"/>
<organism evidence="6 7">
    <name type="scientific">Microcoleus asticus IPMA8</name>
    <dbReference type="NCBI Taxonomy" id="2563858"/>
    <lineage>
        <taxon>Bacteria</taxon>
        <taxon>Bacillati</taxon>
        <taxon>Cyanobacteriota</taxon>
        <taxon>Cyanophyceae</taxon>
        <taxon>Oscillatoriophycideae</taxon>
        <taxon>Oscillatoriales</taxon>
        <taxon>Microcoleaceae</taxon>
        <taxon>Microcoleus</taxon>
        <taxon>Microcoleus asticus</taxon>
    </lineage>
</organism>
<name>A0ABX2D792_9CYAN</name>
<dbReference type="Pfam" id="PF13399">
    <property type="entry name" value="LytR_C"/>
    <property type="match status" value="1"/>
</dbReference>
<comment type="similarity">
    <text evidence="1">Belongs to the LytR/CpsA/Psr (LCP) family.</text>
</comment>
<dbReference type="Pfam" id="PF03816">
    <property type="entry name" value="LytR_cpsA_psr"/>
    <property type="match status" value="1"/>
</dbReference>
<feature type="domain" description="LytR/CpsA/Psr regulator C-terminal" evidence="5">
    <location>
        <begin position="372"/>
        <end position="457"/>
    </location>
</feature>
<gene>
    <name evidence="6" type="primary">yvhJ_2</name>
    <name evidence="6" type="ORF">E5S67_06096</name>
</gene>
<dbReference type="InterPro" id="IPR050922">
    <property type="entry name" value="LytR/CpsA/Psr_CW_biosynth"/>
</dbReference>
<dbReference type="NCBIfam" id="TIGR00350">
    <property type="entry name" value="lytR_cpsA_psr"/>
    <property type="match status" value="1"/>
</dbReference>
<dbReference type="EMBL" id="SRRZ01000203">
    <property type="protein sequence ID" value="NQE38311.1"/>
    <property type="molecule type" value="Genomic_DNA"/>
</dbReference>
<protein>
    <submittedName>
        <fullName evidence="6">Transcriptional regulator YvhJ</fullName>
    </submittedName>
</protein>
<evidence type="ECO:0000259" key="5">
    <source>
        <dbReference type="Pfam" id="PF13399"/>
    </source>
</evidence>
<dbReference type="PANTHER" id="PTHR33392:SF6">
    <property type="entry name" value="POLYISOPRENYL-TEICHOIC ACID--PEPTIDOGLYCAN TEICHOIC ACID TRANSFERASE TAGU"/>
    <property type="match status" value="1"/>
</dbReference>
<reference evidence="6 7" key="1">
    <citation type="journal article" date="2020" name="Sci. Rep.">
        <title>A novel cyanobacterial geosmin producer, revising GeoA distribution and dispersion patterns in Bacteria.</title>
        <authorList>
            <person name="Churro C."/>
            <person name="Semedo-Aguiar A.P."/>
            <person name="Silva A.D."/>
            <person name="Pereira-Leal J.B."/>
            <person name="Leite R.B."/>
        </authorList>
    </citation>
    <scope>NUCLEOTIDE SEQUENCE [LARGE SCALE GENOMIC DNA]</scope>
    <source>
        <strain evidence="6 7">IPMA8</strain>
    </source>
</reference>
<dbReference type="Proteomes" id="UP000702425">
    <property type="component" value="Unassembled WGS sequence"/>
</dbReference>
<keyword evidence="3" id="KW-0472">Membrane</keyword>
<dbReference type="PANTHER" id="PTHR33392">
    <property type="entry name" value="POLYISOPRENYL-TEICHOIC ACID--PEPTIDOGLYCAN TEICHOIC ACID TRANSFERASE TAGU"/>
    <property type="match status" value="1"/>
</dbReference>
<dbReference type="Gene3D" id="3.40.630.190">
    <property type="entry name" value="LCP protein"/>
    <property type="match status" value="1"/>
</dbReference>
<sequence length="471" mass="51449">MPAQKIPNQDPIQQSTAQPATKKSSQPHRGRWLGFGFGLAGVAMLSATAGALLAVSLSTTPLQQQKLSPEEAAVFSQGDMAKLNMKMPELTRPVNILVLGLKVLSSDIDGHADREQGYEVWQNSFKGLTDTMLLVRFDPQNKKLSVLSIPRDTRTYVEGRGEVKINEANYYGGPASSAKAVSGLLGGVGIDRYVTVNIQGIKSLVDALGGITINVPKDMKYTDESQHLYINLKAGKQKLNGEQIVQYLLYRHDDLGDIGRVQRQQLLMRAFVEQEVNVGLLSRLPKILSVIQSHLDTNLSIEELVALAGFATQTDRAGVQMLMVPGKFSDSKDYKASFWLPDQSGIETLVSEHFDFGQNSWTIENADATFLKVAIQDSTGDESAVEDFVNTLTQAGYRNVQVYKAWPEPLEVTTVVAQQGDIKGAQAIRQFLGFGDVLVESTGSLQSDVTIRLGKDWLEKKAQSGGAAKSF</sequence>
<evidence type="ECO:0000259" key="4">
    <source>
        <dbReference type="Pfam" id="PF03816"/>
    </source>
</evidence>
<evidence type="ECO:0000313" key="7">
    <source>
        <dbReference type="Proteomes" id="UP000702425"/>
    </source>
</evidence>
<dbReference type="RefSeq" id="WP_172192957.1">
    <property type="nucleotide sequence ID" value="NZ_CAWPPK010000117.1"/>
</dbReference>
<evidence type="ECO:0000313" key="6">
    <source>
        <dbReference type="EMBL" id="NQE38311.1"/>
    </source>
</evidence>
<keyword evidence="3" id="KW-1133">Transmembrane helix</keyword>
<feature type="compositionally biased region" description="Polar residues" evidence="2">
    <location>
        <begin position="1"/>
        <end position="24"/>
    </location>
</feature>
<keyword evidence="7" id="KW-1185">Reference proteome</keyword>
<feature type="transmembrane region" description="Helical" evidence="3">
    <location>
        <begin position="32"/>
        <end position="57"/>
    </location>
</feature>
<evidence type="ECO:0000256" key="1">
    <source>
        <dbReference type="ARBA" id="ARBA00006068"/>
    </source>
</evidence>
<accession>A0ABX2D792</accession>
<comment type="caution">
    <text evidence="6">The sequence shown here is derived from an EMBL/GenBank/DDBJ whole genome shotgun (WGS) entry which is preliminary data.</text>
</comment>
<evidence type="ECO:0000256" key="3">
    <source>
        <dbReference type="SAM" id="Phobius"/>
    </source>
</evidence>
<dbReference type="InterPro" id="IPR027381">
    <property type="entry name" value="LytR/CpsA/Psr_C"/>
</dbReference>
<feature type="domain" description="Cell envelope-related transcriptional attenuator" evidence="4">
    <location>
        <begin position="129"/>
        <end position="274"/>
    </location>
</feature>
<feature type="region of interest" description="Disordered" evidence="2">
    <location>
        <begin position="1"/>
        <end position="29"/>
    </location>
</feature>
<dbReference type="InterPro" id="IPR004474">
    <property type="entry name" value="LytR_CpsA_psr"/>
</dbReference>
<keyword evidence="3" id="KW-0812">Transmembrane</keyword>
<evidence type="ECO:0000256" key="2">
    <source>
        <dbReference type="SAM" id="MobiDB-lite"/>
    </source>
</evidence>